<gene>
    <name evidence="2" type="ORF">K435DRAFT_813142</name>
</gene>
<name>A0A4V6T4V8_DENBC</name>
<evidence type="ECO:0000256" key="1">
    <source>
        <dbReference type="SAM" id="MobiDB-lite"/>
    </source>
</evidence>
<feature type="compositionally biased region" description="Polar residues" evidence="1">
    <location>
        <begin position="573"/>
        <end position="582"/>
    </location>
</feature>
<feature type="compositionally biased region" description="Basic residues" evidence="1">
    <location>
        <begin position="248"/>
        <end position="264"/>
    </location>
</feature>
<feature type="compositionally biased region" description="Basic and acidic residues" evidence="1">
    <location>
        <begin position="519"/>
        <end position="528"/>
    </location>
</feature>
<sequence length="980" mass="110132">MSTLPYYLNSPQSFLCLPPLGHREAPPKFKGQSYKIQNFIIHLERLFVKYNVTDGKDRCQALLTYSSRKVRELVEASEPFRKNNWNELVELLKEIYDAKKKERKYKPQLLRNLTDEWKYRDIKNISSFLRYVREFLRISGPLVHNELITSTQESEYFFHGLSKSLRKKLTNRLREQEPYHDMSIPWDRETVQKTAIQYFKDKSNEFTKFLDNDDSDLEISDYSDSDSDNAATDVDSDSSSDESDSGKRKSSKSKTKKKSTKKSRKSESKSHDSDISLPSTPKSKSPSIPSTPASGTSIDPHLDELVEKLSRLNIQDSDYALTYYRAIKQDPEIKNIFPAPSLVSLPPLPPNNFRNNQYVAPPANSNAPREQGDSCYGCGSKEHLVPECKLINDVIAAGHLKRGRNNPLFWPSGAILRRKGTETLIQAFERQKDNPPQQQPAQNTTSSSNLVQATISPINTDSYVHLVSPTATDEEIAQALEVHRDKLNKGKNRSDPYKKAETDHHTRSKGSAENIPLPKTDRNPKQPRELTPAPPLPVDPNPTRFNPTSDDTIMEDLQKSSDKSPKSDKKRQPGNTRQSELSASVDKDLIVNRLLNSSGFSVTMGELLACSPDIANKMMDMIKFKNAKTSLISVDADINWASASASSFLIDRHMLIRLQVTVEGREIDAIVDTGSMLNIVRQDIWRNKMGGRAMDITKSMGVHDANGGKGILQGRVDAVPIQCGSVKTYANLFVGSHVPFDLLLGRPWQRGNFVSIDERDDGTYLLFKRRTGNGELRVQYEIRVEPEEVSEEWSNSISSFIQAANQFSVTTDAELKIPGSFLLTATPIPITDGYDTVSPNATPDFRSSNLYENSTIKSLEQNFFRTLNYLFIVLSNLLIMPIFTRAMTRSASAAIEGLLSIPHIINDSGEFITIGTPVSETSTDSMDLSYPDNNSNTSFGSMPPLVDAPEENVAEQEFDDEIRDLEPEEFYESLSSTISS</sequence>
<evidence type="ECO:0000313" key="3">
    <source>
        <dbReference type="Proteomes" id="UP000297245"/>
    </source>
</evidence>
<keyword evidence="3" id="KW-1185">Reference proteome</keyword>
<feature type="region of interest" description="Disordered" evidence="1">
    <location>
        <begin position="922"/>
        <end position="957"/>
    </location>
</feature>
<organism evidence="2 3">
    <name type="scientific">Dendrothele bispora (strain CBS 962.96)</name>
    <dbReference type="NCBI Taxonomy" id="1314807"/>
    <lineage>
        <taxon>Eukaryota</taxon>
        <taxon>Fungi</taxon>
        <taxon>Dikarya</taxon>
        <taxon>Basidiomycota</taxon>
        <taxon>Agaricomycotina</taxon>
        <taxon>Agaricomycetes</taxon>
        <taxon>Agaricomycetidae</taxon>
        <taxon>Agaricales</taxon>
        <taxon>Agaricales incertae sedis</taxon>
        <taxon>Dendrothele</taxon>
    </lineage>
</organism>
<feature type="region of interest" description="Disordered" evidence="1">
    <location>
        <begin position="219"/>
        <end position="299"/>
    </location>
</feature>
<proteinExistence type="predicted"/>
<feature type="compositionally biased region" description="Acidic residues" evidence="1">
    <location>
        <begin position="948"/>
        <end position="957"/>
    </location>
</feature>
<dbReference type="SUPFAM" id="SSF50630">
    <property type="entry name" value="Acid proteases"/>
    <property type="match status" value="1"/>
</dbReference>
<feature type="compositionally biased region" description="Basic and acidic residues" evidence="1">
    <location>
        <begin position="556"/>
        <end position="571"/>
    </location>
</feature>
<feature type="region of interest" description="Disordered" evidence="1">
    <location>
        <begin position="483"/>
        <end position="583"/>
    </location>
</feature>
<reference evidence="2 3" key="1">
    <citation type="journal article" date="2019" name="Nat. Ecol. Evol.">
        <title>Megaphylogeny resolves global patterns of mushroom evolution.</title>
        <authorList>
            <person name="Varga T."/>
            <person name="Krizsan K."/>
            <person name="Foldi C."/>
            <person name="Dima B."/>
            <person name="Sanchez-Garcia M."/>
            <person name="Sanchez-Ramirez S."/>
            <person name="Szollosi G.J."/>
            <person name="Szarkandi J.G."/>
            <person name="Papp V."/>
            <person name="Albert L."/>
            <person name="Andreopoulos W."/>
            <person name="Angelini C."/>
            <person name="Antonin V."/>
            <person name="Barry K.W."/>
            <person name="Bougher N.L."/>
            <person name="Buchanan P."/>
            <person name="Buyck B."/>
            <person name="Bense V."/>
            <person name="Catcheside P."/>
            <person name="Chovatia M."/>
            <person name="Cooper J."/>
            <person name="Damon W."/>
            <person name="Desjardin D."/>
            <person name="Finy P."/>
            <person name="Geml J."/>
            <person name="Haridas S."/>
            <person name="Hughes K."/>
            <person name="Justo A."/>
            <person name="Karasinski D."/>
            <person name="Kautmanova I."/>
            <person name="Kiss B."/>
            <person name="Kocsube S."/>
            <person name="Kotiranta H."/>
            <person name="LaButti K.M."/>
            <person name="Lechner B.E."/>
            <person name="Liimatainen K."/>
            <person name="Lipzen A."/>
            <person name="Lukacs Z."/>
            <person name="Mihaltcheva S."/>
            <person name="Morgado L.N."/>
            <person name="Niskanen T."/>
            <person name="Noordeloos M.E."/>
            <person name="Ohm R.A."/>
            <person name="Ortiz-Santana B."/>
            <person name="Ovrebo C."/>
            <person name="Racz N."/>
            <person name="Riley R."/>
            <person name="Savchenko A."/>
            <person name="Shiryaev A."/>
            <person name="Soop K."/>
            <person name="Spirin V."/>
            <person name="Szebenyi C."/>
            <person name="Tomsovsky M."/>
            <person name="Tulloss R.E."/>
            <person name="Uehling J."/>
            <person name="Grigoriev I.V."/>
            <person name="Vagvolgyi C."/>
            <person name="Papp T."/>
            <person name="Martin F.M."/>
            <person name="Miettinen O."/>
            <person name="Hibbett D.S."/>
            <person name="Nagy L.G."/>
        </authorList>
    </citation>
    <scope>NUCLEOTIDE SEQUENCE [LARGE SCALE GENOMIC DNA]</scope>
    <source>
        <strain evidence="2 3">CBS 962.96</strain>
    </source>
</reference>
<feature type="compositionally biased region" description="Basic and acidic residues" evidence="1">
    <location>
        <begin position="483"/>
        <end position="505"/>
    </location>
</feature>
<dbReference type="EMBL" id="ML180743">
    <property type="protein sequence ID" value="THU76705.1"/>
    <property type="molecule type" value="Genomic_DNA"/>
</dbReference>
<dbReference type="Proteomes" id="UP000297245">
    <property type="component" value="Unassembled WGS sequence"/>
</dbReference>
<evidence type="ECO:0008006" key="4">
    <source>
        <dbReference type="Google" id="ProtNLM"/>
    </source>
</evidence>
<accession>A0A4V6T4V8</accession>
<feature type="compositionally biased region" description="Basic and acidic residues" evidence="1">
    <location>
        <begin position="265"/>
        <end position="274"/>
    </location>
</feature>
<feature type="compositionally biased region" description="Acidic residues" evidence="1">
    <location>
        <begin position="234"/>
        <end position="243"/>
    </location>
</feature>
<evidence type="ECO:0000313" key="2">
    <source>
        <dbReference type="EMBL" id="THU76705.1"/>
    </source>
</evidence>
<protein>
    <recommendedName>
        <fullName evidence="4">CCHC-type domain-containing protein</fullName>
    </recommendedName>
</protein>
<dbReference type="OrthoDB" id="3016331at2759"/>
<dbReference type="InterPro" id="IPR021109">
    <property type="entry name" value="Peptidase_aspartic_dom_sf"/>
</dbReference>
<dbReference type="Gene3D" id="2.40.70.10">
    <property type="entry name" value="Acid Proteases"/>
    <property type="match status" value="1"/>
</dbReference>
<feature type="compositionally biased region" description="Polar residues" evidence="1">
    <location>
        <begin position="922"/>
        <end position="940"/>
    </location>
</feature>
<dbReference type="CDD" id="cd00303">
    <property type="entry name" value="retropepsin_like"/>
    <property type="match status" value="1"/>
</dbReference>
<feature type="compositionally biased region" description="Low complexity" evidence="1">
    <location>
        <begin position="275"/>
        <end position="294"/>
    </location>
</feature>
<dbReference type="AlphaFoldDB" id="A0A4V6T4V8"/>